<dbReference type="InterPro" id="IPR022092">
    <property type="entry name" value="TMF_DNA-bd"/>
</dbReference>
<dbReference type="PANTHER" id="PTHR46515:SF1">
    <property type="entry name" value="TATA ELEMENT MODULATORY FACTOR"/>
    <property type="match status" value="1"/>
</dbReference>
<feature type="region of interest" description="Disordered" evidence="5">
    <location>
        <begin position="426"/>
        <end position="445"/>
    </location>
</feature>
<feature type="region of interest" description="Disordered" evidence="5">
    <location>
        <begin position="610"/>
        <end position="675"/>
    </location>
</feature>
<evidence type="ECO:0000256" key="2">
    <source>
        <dbReference type="ARBA" id="ARBA00023034"/>
    </source>
</evidence>
<feature type="region of interest" description="Disordered" evidence="5">
    <location>
        <begin position="28"/>
        <end position="66"/>
    </location>
</feature>
<feature type="region of interest" description="Disordered" evidence="5">
    <location>
        <begin position="1152"/>
        <end position="1179"/>
    </location>
</feature>
<keyword evidence="2" id="KW-0333">Golgi apparatus</keyword>
<evidence type="ECO:0000256" key="1">
    <source>
        <dbReference type="ARBA" id="ARBA00004555"/>
    </source>
</evidence>
<feature type="compositionally biased region" description="Polar residues" evidence="5">
    <location>
        <begin position="660"/>
        <end position="672"/>
    </location>
</feature>
<evidence type="ECO:0000313" key="8">
    <source>
        <dbReference type="Proteomes" id="UP001372834"/>
    </source>
</evidence>
<feature type="region of interest" description="Disordered" evidence="5">
    <location>
        <begin position="966"/>
        <end position="1009"/>
    </location>
</feature>
<protein>
    <recommendedName>
        <fullName evidence="6">TATA element modulatory factor 1 TATA binding domain-containing protein</fullName>
    </recommendedName>
</protein>
<dbReference type="EMBL" id="JAWJWE010000045">
    <property type="protein sequence ID" value="KAK6617082.1"/>
    <property type="molecule type" value="Genomic_DNA"/>
</dbReference>
<name>A0AAN8NV84_POLSC</name>
<organism evidence="7 8">
    <name type="scientific">Polyplax serrata</name>
    <name type="common">Common mouse louse</name>
    <dbReference type="NCBI Taxonomy" id="468196"/>
    <lineage>
        <taxon>Eukaryota</taxon>
        <taxon>Metazoa</taxon>
        <taxon>Ecdysozoa</taxon>
        <taxon>Arthropoda</taxon>
        <taxon>Hexapoda</taxon>
        <taxon>Insecta</taxon>
        <taxon>Pterygota</taxon>
        <taxon>Neoptera</taxon>
        <taxon>Paraneoptera</taxon>
        <taxon>Psocodea</taxon>
        <taxon>Troctomorpha</taxon>
        <taxon>Phthiraptera</taxon>
        <taxon>Anoplura</taxon>
        <taxon>Polyplacidae</taxon>
        <taxon>Polyplax</taxon>
    </lineage>
</organism>
<feature type="compositionally biased region" description="Basic and acidic residues" evidence="5">
    <location>
        <begin position="481"/>
        <end position="517"/>
    </location>
</feature>
<gene>
    <name evidence="7" type="ORF">RUM43_014684</name>
</gene>
<feature type="compositionally biased region" description="Basic and acidic residues" evidence="5">
    <location>
        <begin position="966"/>
        <end position="1000"/>
    </location>
</feature>
<evidence type="ECO:0000259" key="6">
    <source>
        <dbReference type="Pfam" id="PF12325"/>
    </source>
</evidence>
<dbReference type="Proteomes" id="UP001372834">
    <property type="component" value="Unassembled WGS sequence"/>
</dbReference>
<evidence type="ECO:0000256" key="4">
    <source>
        <dbReference type="SAM" id="Coils"/>
    </source>
</evidence>
<accession>A0AAN8NV84</accession>
<dbReference type="GO" id="GO:0005783">
    <property type="term" value="C:endoplasmic reticulum"/>
    <property type="evidence" value="ECO:0007669"/>
    <property type="project" value="TreeGrafter"/>
</dbReference>
<dbReference type="Pfam" id="PF12325">
    <property type="entry name" value="TMF_TATA_bd"/>
    <property type="match status" value="1"/>
</dbReference>
<feature type="region of interest" description="Disordered" evidence="5">
    <location>
        <begin position="292"/>
        <end position="312"/>
    </location>
</feature>
<dbReference type="InterPro" id="IPR022091">
    <property type="entry name" value="TMF_TATA-bd"/>
</dbReference>
<keyword evidence="3 4" id="KW-0175">Coiled coil</keyword>
<feature type="domain" description="TATA element modulatory factor 1 TATA binding" evidence="6">
    <location>
        <begin position="1218"/>
        <end position="1333"/>
    </location>
</feature>
<reference evidence="7 8" key="1">
    <citation type="submission" date="2023-10" db="EMBL/GenBank/DDBJ databases">
        <title>Genomes of two closely related lineages of the louse Polyplax serrata with different host specificities.</title>
        <authorList>
            <person name="Martinu J."/>
            <person name="Tarabai H."/>
            <person name="Stefka J."/>
            <person name="Hypsa V."/>
        </authorList>
    </citation>
    <scope>NUCLEOTIDE SEQUENCE [LARGE SCALE GENOMIC DNA]</scope>
    <source>
        <strain evidence="7">HR10_N</strain>
    </source>
</reference>
<feature type="coiled-coil region" evidence="4">
    <location>
        <begin position="1285"/>
        <end position="1312"/>
    </location>
</feature>
<dbReference type="PANTHER" id="PTHR46515">
    <property type="entry name" value="TATA ELEMENT MODULATORY FACTOR TMF1"/>
    <property type="match status" value="1"/>
</dbReference>
<feature type="compositionally biased region" description="Polar residues" evidence="5">
    <location>
        <begin position="532"/>
        <end position="548"/>
    </location>
</feature>
<dbReference type="Pfam" id="PF12329">
    <property type="entry name" value="TMF_DNA_bd"/>
    <property type="match status" value="1"/>
</dbReference>
<feature type="compositionally biased region" description="Polar residues" evidence="5">
    <location>
        <begin position="294"/>
        <end position="303"/>
    </location>
</feature>
<feature type="region of interest" description="Disordered" evidence="5">
    <location>
        <begin position="160"/>
        <end position="266"/>
    </location>
</feature>
<evidence type="ECO:0000313" key="7">
    <source>
        <dbReference type="EMBL" id="KAK6617082.1"/>
    </source>
</evidence>
<feature type="compositionally biased region" description="Low complexity" evidence="5">
    <location>
        <begin position="208"/>
        <end position="221"/>
    </location>
</feature>
<dbReference type="InterPro" id="IPR052602">
    <property type="entry name" value="Growth_transcription_reg"/>
</dbReference>
<evidence type="ECO:0000256" key="3">
    <source>
        <dbReference type="ARBA" id="ARBA00023054"/>
    </source>
</evidence>
<feature type="region of interest" description="Disordered" evidence="5">
    <location>
        <begin position="387"/>
        <end position="420"/>
    </location>
</feature>
<evidence type="ECO:0000256" key="5">
    <source>
        <dbReference type="SAM" id="MobiDB-lite"/>
    </source>
</evidence>
<feature type="compositionally biased region" description="Basic and acidic residues" evidence="5">
    <location>
        <begin position="434"/>
        <end position="445"/>
    </location>
</feature>
<feature type="compositionally biased region" description="Polar residues" evidence="5">
    <location>
        <begin position="462"/>
        <end position="475"/>
    </location>
</feature>
<proteinExistence type="predicted"/>
<comment type="subcellular location">
    <subcellularLocation>
        <location evidence="1">Golgi apparatus</location>
    </subcellularLocation>
</comment>
<sequence>MSWFDASGLANIAKTALKEAQKTIDKALDIRDEDDITKDDKAKSTSSSGSAFPLGSKEKQGAIPEVSNEIVNEKDVLSVTMPTWGSFTGSFFQVDNYSSAKDNASPLISTQPQKLSLILSPENQNVAPSTTSVNELTHATAKSKSAENVRRVVDGIESSTTNLPVNVEHKKCSEKDDEEKDNLAVHGDSQNKPGETSEEKITTRARGRGNSSNRNSYVSNRLSILSTDSEGKRSSDSVEVLGSPSCTTSPDTDLPSASSSLGLPVSPSCTDSVEVIDSLASPSSIEVLVEGTLSGRTTQSPFINSPKDEKSVNQNLKTLKTVSSPLNSVNDVSPESFEVIPDLPEYDDELSIGDSYNSASESTGPTILEPSYQYSYRTTESYNDISQASSKFRSGDSTPDISSKFQSMSRSSGDVLTESTPKIVSFESNQSKSAEIKRTFNDGDKLNETFNTLDEVSDTPGDLQQSKTRSSQGSPNKKLLLKSEDRGLWLKSEDVKYQKPDLSKSDLPKTHTPRKDIEEVEPPVQEERPSDAFNTEEISGSVSSFSDTRTIVANDSSLDEIVLDISSEDVGSIHGSEETTSLRTAGKLEGDAGHHHSYYVKNLLSEAMREMSATRETSPTLSEKSRSDLVKVGSEQTSGHTSGDELETTTSSDIEIISRYSPNGDSSSTASRHSPAKLLHHNSKSKLSLVAVDILGKVTQTKTKGKLLKHKIKAKNCAARHQREPSEASSFCSEDNFPEVEKLSKRVAELTEILEARESRLNDLRKSNLELQEKNQELKREMEQVKKFANNNGQNATESEKDELIRELKEEGEKLSKKELKQATLIKTLRAHEKSQQSIIDGNNAQIQNLTKAVEDLKTELSSKKESEKVLSESVKQMNKKITRQDEEIAKLLNQTEKAVVQTEQLKILLDAKEAELAKFKELLAAEDFELQDAKSIADSKTKQLERLKAFQENAEIKLEDLSQQLKKAEEMHSEREKQNKTEKSELMRRLQEAEGRNEELAQSVSKATRPLLRQMEALQATTAHERDTWEKQERNLLQKLEEAESQLSSLAYNEKSFKQETVVLRSKVSNLEDQLKASNEEVGSWKIQVSSLSNKLDEMKLQSESERTDWEKQQEALKVQVTNLKAELTALEVQVAQERANVEAERRRTTCLQDQLKERDGQPIVRDSNSSRSSPTLSFGRVSLSESLSSNVWPQFGEDGFETSSVSGRCSNVYENLRAGNTTSLLENLQAQLKMRDGNTKVNFPSFFLQWELQRRDAERSALTTELSSLTSKIEEQEGSLANADTTDKNLKELQTKYDALLEMYGEKVEEVDELRLDLQDVKEMYKSQVSQVSLRPLQSFDDLIDQLLKKEKQDAAL</sequence>
<feature type="region of interest" description="Disordered" evidence="5">
    <location>
        <begin position="452"/>
        <end position="548"/>
    </location>
</feature>
<comment type="caution">
    <text evidence="7">The sequence shown here is derived from an EMBL/GenBank/DDBJ whole genome shotgun (WGS) entry which is preliminary data.</text>
</comment>
<feature type="region of interest" description="Disordered" evidence="5">
    <location>
        <begin position="348"/>
        <end position="368"/>
    </location>
</feature>
<feature type="compositionally biased region" description="Polar residues" evidence="5">
    <location>
        <begin position="244"/>
        <end position="266"/>
    </location>
</feature>
<feature type="compositionally biased region" description="Polar residues" evidence="5">
    <location>
        <begin position="354"/>
        <end position="365"/>
    </location>
</feature>
<feature type="compositionally biased region" description="Polar residues" evidence="5">
    <location>
        <begin position="1168"/>
        <end position="1178"/>
    </location>
</feature>
<dbReference type="GO" id="GO:0005794">
    <property type="term" value="C:Golgi apparatus"/>
    <property type="evidence" value="ECO:0007669"/>
    <property type="project" value="UniProtKB-SubCell"/>
</dbReference>